<organism evidence="4 5">
    <name type="scientific">Ceratopteris richardii</name>
    <name type="common">Triangle waterfern</name>
    <dbReference type="NCBI Taxonomy" id="49495"/>
    <lineage>
        <taxon>Eukaryota</taxon>
        <taxon>Viridiplantae</taxon>
        <taxon>Streptophyta</taxon>
        <taxon>Embryophyta</taxon>
        <taxon>Tracheophyta</taxon>
        <taxon>Polypodiopsida</taxon>
        <taxon>Polypodiidae</taxon>
        <taxon>Polypodiales</taxon>
        <taxon>Pteridineae</taxon>
        <taxon>Pteridaceae</taxon>
        <taxon>Parkerioideae</taxon>
        <taxon>Ceratopteris</taxon>
    </lineage>
</organism>
<dbReference type="AlphaFoldDB" id="A0A8T2U5C8"/>
<reference evidence="4" key="1">
    <citation type="submission" date="2021-08" db="EMBL/GenBank/DDBJ databases">
        <title>WGS assembly of Ceratopteris richardii.</title>
        <authorList>
            <person name="Marchant D.B."/>
            <person name="Chen G."/>
            <person name="Jenkins J."/>
            <person name="Shu S."/>
            <person name="Leebens-Mack J."/>
            <person name="Grimwood J."/>
            <person name="Schmutz J."/>
            <person name="Soltis P."/>
            <person name="Soltis D."/>
            <person name="Chen Z.-H."/>
        </authorList>
    </citation>
    <scope>NUCLEOTIDE SEQUENCE</scope>
    <source>
        <strain evidence="4">Whitten #5841</strain>
        <tissue evidence="4">Leaf</tissue>
    </source>
</reference>
<evidence type="ECO:0000256" key="1">
    <source>
        <dbReference type="ARBA" id="ARBA00022737"/>
    </source>
</evidence>
<dbReference type="FunFam" id="1.25.40.10:FF:000031">
    <property type="entry name" value="Pentatricopeptide repeat-containing protein mitochondrial"/>
    <property type="match status" value="1"/>
</dbReference>
<dbReference type="Gene3D" id="1.25.40.10">
    <property type="entry name" value="Tetratricopeptide repeat domain"/>
    <property type="match status" value="4"/>
</dbReference>
<evidence type="ECO:0000313" key="5">
    <source>
        <dbReference type="Proteomes" id="UP000825935"/>
    </source>
</evidence>
<accession>A0A8T2U5C8</accession>
<evidence type="ECO:0000313" key="4">
    <source>
        <dbReference type="EMBL" id="KAH7428943.1"/>
    </source>
</evidence>
<feature type="repeat" description="PPR" evidence="2">
    <location>
        <begin position="451"/>
        <end position="481"/>
    </location>
</feature>
<comment type="caution">
    <text evidence="4">The sequence shown here is derived from an EMBL/GenBank/DDBJ whole genome shotgun (WGS) entry which is preliminary data.</text>
</comment>
<dbReference type="FunFam" id="1.25.40.10:FF:000366">
    <property type="entry name" value="Pentatricopeptide (PPR) repeat-containing protein"/>
    <property type="match status" value="1"/>
</dbReference>
<dbReference type="InterPro" id="IPR046849">
    <property type="entry name" value="E2_motif"/>
</dbReference>
<dbReference type="InterPro" id="IPR046960">
    <property type="entry name" value="PPR_At4g14850-like_plant"/>
</dbReference>
<dbReference type="PANTHER" id="PTHR47926">
    <property type="entry name" value="PENTATRICOPEPTIDE REPEAT-CONTAINING PROTEIN"/>
    <property type="match status" value="1"/>
</dbReference>
<feature type="repeat" description="PPR" evidence="2">
    <location>
        <begin position="113"/>
        <end position="147"/>
    </location>
</feature>
<dbReference type="FunFam" id="1.25.40.10:FF:000381">
    <property type="entry name" value="Pentatricopeptide repeat-containing protein"/>
    <property type="match status" value="1"/>
</dbReference>
<dbReference type="PANTHER" id="PTHR47926:SF533">
    <property type="entry name" value="DYW DOMAIN-CONTAINING PROTEIN"/>
    <property type="match status" value="1"/>
</dbReference>
<dbReference type="Pfam" id="PF20431">
    <property type="entry name" value="E_motif"/>
    <property type="match status" value="1"/>
</dbReference>
<dbReference type="Pfam" id="PF01535">
    <property type="entry name" value="PPR"/>
    <property type="match status" value="3"/>
</dbReference>
<feature type="repeat" description="PPR" evidence="2">
    <location>
        <begin position="214"/>
        <end position="248"/>
    </location>
</feature>
<dbReference type="EMBL" id="CM035414">
    <property type="protein sequence ID" value="KAH7428943.1"/>
    <property type="molecule type" value="Genomic_DNA"/>
</dbReference>
<name>A0A8T2U5C8_CERRI</name>
<dbReference type="Pfam" id="PF20430">
    <property type="entry name" value="Eplus_motif"/>
    <property type="match status" value="1"/>
</dbReference>
<dbReference type="GO" id="GO:0008270">
    <property type="term" value="F:zinc ion binding"/>
    <property type="evidence" value="ECO:0007669"/>
    <property type="project" value="InterPro"/>
</dbReference>
<dbReference type="NCBIfam" id="TIGR00756">
    <property type="entry name" value="PPR"/>
    <property type="match status" value="4"/>
</dbReference>
<sequence length="723" mass="82208">MPGCIGTAGTWRSLALVERCIHVSSHPCWLSSLSSVEAPPHLQQTLHQRSSSFFVSLLQHCTNAVDCRCVHHQYLLHSLDSTPFVWNHLVQMYGILASIEDTLHVFATMPRRNVFSWATMIVAYVHRRKEESAVQLFLDMLREGVIPINHIFSSILGVCTRKEMLKLGTYIHIYIQLVGLERDPFVGTALVDMYGACDCTETARAAFDRINMKDVVSWTAMIMAYGQHGEGAKAFEIYLKMKDSGVLPNEVTYCSLLNACANLLDVEYGKIVHAEVCKLGLLSSSLVNNALSNMYGKSGSLEEAEWVFHKLSQRDVVSWNCIISSFASHGQYNRALYTFVQMSKEEMDSNDVTFISILQIFSDLAAPIPGRNTHSYIIETSYESYPVVSTALVTMYGKCGSLEDAEWVFYNTCRRDVISWSALIAAHAYHGHGKDVVRLFEMMKKEGIKPDEVTFVSLLSSCSHSGLIDEASRHFRSMKEDQGLSRTMEHYACMVDLHGRIGQLEEAEKLIYEMPFPPNHVIWEIFLAACRVHRDMKRGRVAAEQVLQLAPDKSAPYVLLSNLYASEGKWEEELRIRKLMIERGVKKQVGCSSVEVGNVLHRFIVRDRSHPRTEEIYAELERLHLEMKAEGYIPETNLVLHDVEEELKEQLLSHHSEKLAIAFGLISTSQEAPLHIVKNLRICSDCHTAAKYISKIREREIIMRDYNRFHRFKNGLCSCGDYW</sequence>
<keyword evidence="5" id="KW-1185">Reference proteome</keyword>
<feature type="domain" description="DYW" evidence="3">
    <location>
        <begin position="631"/>
        <end position="723"/>
    </location>
</feature>
<evidence type="ECO:0000256" key="2">
    <source>
        <dbReference type="PROSITE-ProRule" id="PRU00708"/>
    </source>
</evidence>
<dbReference type="GO" id="GO:0003723">
    <property type="term" value="F:RNA binding"/>
    <property type="evidence" value="ECO:0007669"/>
    <property type="project" value="InterPro"/>
</dbReference>
<dbReference type="Pfam" id="PF13041">
    <property type="entry name" value="PPR_2"/>
    <property type="match status" value="3"/>
</dbReference>
<protein>
    <recommendedName>
        <fullName evidence="3">DYW domain-containing protein</fullName>
    </recommendedName>
</protein>
<evidence type="ECO:0000259" key="3">
    <source>
        <dbReference type="Pfam" id="PF14432"/>
    </source>
</evidence>
<feature type="repeat" description="PPR" evidence="2">
    <location>
        <begin position="315"/>
        <end position="349"/>
    </location>
</feature>
<dbReference type="InterPro" id="IPR032867">
    <property type="entry name" value="DYW_dom"/>
</dbReference>
<dbReference type="OrthoDB" id="185373at2759"/>
<dbReference type="FunFam" id="1.25.40.10:FF:000196">
    <property type="entry name" value="Pentatricopeptide repeat-containing protein At4g14850"/>
    <property type="match status" value="1"/>
</dbReference>
<dbReference type="Proteomes" id="UP000825935">
    <property type="component" value="Chromosome 9"/>
</dbReference>
<gene>
    <name evidence="4" type="ORF">KP509_09G024000</name>
</gene>
<dbReference type="InterPro" id="IPR002885">
    <property type="entry name" value="PPR_rpt"/>
</dbReference>
<feature type="repeat" description="PPR" evidence="2">
    <location>
        <begin position="416"/>
        <end position="450"/>
    </location>
</feature>
<dbReference type="Pfam" id="PF14432">
    <property type="entry name" value="DYW_deaminase"/>
    <property type="match status" value="1"/>
</dbReference>
<dbReference type="PROSITE" id="PS51375">
    <property type="entry name" value="PPR"/>
    <property type="match status" value="5"/>
</dbReference>
<proteinExistence type="predicted"/>
<dbReference type="InterPro" id="IPR011990">
    <property type="entry name" value="TPR-like_helical_dom_sf"/>
</dbReference>
<dbReference type="GO" id="GO:0009451">
    <property type="term" value="P:RNA modification"/>
    <property type="evidence" value="ECO:0007669"/>
    <property type="project" value="InterPro"/>
</dbReference>
<keyword evidence="1" id="KW-0677">Repeat</keyword>
<dbReference type="InterPro" id="IPR046848">
    <property type="entry name" value="E_motif"/>
</dbReference>